<dbReference type="HAMAP" id="MF_00795">
    <property type="entry name" value="CutC"/>
    <property type="match status" value="1"/>
</dbReference>
<evidence type="ECO:0000256" key="1">
    <source>
        <dbReference type="ARBA" id="ARBA00007768"/>
    </source>
</evidence>
<dbReference type="InterPro" id="IPR005627">
    <property type="entry name" value="CutC-like"/>
</dbReference>
<proteinExistence type="inferred from homology"/>
<comment type="similarity">
    <text evidence="1 2">Belongs to the CutC family.</text>
</comment>
<comment type="caution">
    <text evidence="2">Once thought to be involved in copper homeostasis, experiments in E.coli have shown this is not the case.</text>
</comment>
<dbReference type="AlphaFoldDB" id="A0A0V8JPK5"/>
<dbReference type="EMBL" id="LNQP01000012">
    <property type="protein sequence ID" value="KSU88980.1"/>
    <property type="molecule type" value="Genomic_DNA"/>
</dbReference>
<protein>
    <recommendedName>
        <fullName evidence="2">PF03932 family protein CutC</fullName>
    </recommendedName>
</protein>
<comment type="subcellular location">
    <subcellularLocation>
        <location evidence="2">Cytoplasm</location>
    </subcellularLocation>
</comment>
<dbReference type="SUPFAM" id="SSF110395">
    <property type="entry name" value="CutC-like"/>
    <property type="match status" value="1"/>
</dbReference>
<keyword evidence="2" id="KW-0963">Cytoplasm</keyword>
<organism evidence="3 4">
    <name type="scientific">Priestia veravalensis</name>
    <dbReference type="NCBI Taxonomy" id="1414648"/>
    <lineage>
        <taxon>Bacteria</taxon>
        <taxon>Bacillati</taxon>
        <taxon>Bacillota</taxon>
        <taxon>Bacilli</taxon>
        <taxon>Bacillales</taxon>
        <taxon>Bacillaceae</taxon>
        <taxon>Priestia</taxon>
    </lineage>
</organism>
<evidence type="ECO:0000313" key="4">
    <source>
        <dbReference type="Proteomes" id="UP000053681"/>
    </source>
</evidence>
<keyword evidence="4" id="KW-1185">Reference proteome</keyword>
<evidence type="ECO:0000313" key="3">
    <source>
        <dbReference type="EMBL" id="KSU88980.1"/>
    </source>
</evidence>
<dbReference type="PANTHER" id="PTHR12598">
    <property type="entry name" value="COPPER HOMEOSTASIS PROTEIN CUTC"/>
    <property type="match status" value="1"/>
</dbReference>
<dbReference type="PANTHER" id="PTHR12598:SF0">
    <property type="entry name" value="COPPER HOMEOSTASIS PROTEIN CUTC HOMOLOG"/>
    <property type="match status" value="1"/>
</dbReference>
<dbReference type="GO" id="GO:0005737">
    <property type="term" value="C:cytoplasm"/>
    <property type="evidence" value="ECO:0007669"/>
    <property type="project" value="UniProtKB-SubCell"/>
</dbReference>
<accession>A0A0V8JPK5</accession>
<dbReference type="Gene3D" id="3.20.20.380">
    <property type="entry name" value="Copper homeostasis (CutC) domain"/>
    <property type="match status" value="1"/>
</dbReference>
<reference evidence="3 4" key="1">
    <citation type="submission" date="2015-11" db="EMBL/GenBank/DDBJ databases">
        <title>Bacillus caseinolyticus sp nov.</title>
        <authorList>
            <person name="Dastager S.G."/>
            <person name="Mawlankar R."/>
        </authorList>
    </citation>
    <scope>NUCLEOTIDE SEQUENCE [LARGE SCALE GENOMIC DNA]</scope>
    <source>
        <strain evidence="3 4">SGD-V-76</strain>
    </source>
</reference>
<dbReference type="InterPro" id="IPR036822">
    <property type="entry name" value="CutC-like_dom_sf"/>
</dbReference>
<sequence>MFIVMIDVIATTLHDAKLAQENGADRISICTSINEGGITPSYGLIKQIKKAITLPVYVMIRPHNQSYQYNEDDIQTMVHDIEEARKLGVEGVILDCLTSEKTIDEEALKALLSASKGMDVTFNLAFDDLHNQEEGLRKLLNYPEIKRVMTSGADKSALNGIPQIKKMLRQMRNENLIFVGAKGLKPENLQAFLSVTNLTEVCIGAGIRVNCQYTQPINEKSVQKAKEIMNKMQ</sequence>
<dbReference type="GO" id="GO:0005507">
    <property type="term" value="F:copper ion binding"/>
    <property type="evidence" value="ECO:0007669"/>
    <property type="project" value="TreeGrafter"/>
</dbReference>
<dbReference type="Pfam" id="PF03932">
    <property type="entry name" value="CutC"/>
    <property type="match status" value="1"/>
</dbReference>
<comment type="caution">
    <text evidence="3">The sequence shown here is derived from an EMBL/GenBank/DDBJ whole genome shotgun (WGS) entry which is preliminary data.</text>
</comment>
<dbReference type="Proteomes" id="UP000053681">
    <property type="component" value="Unassembled WGS sequence"/>
</dbReference>
<evidence type="ECO:0000256" key="2">
    <source>
        <dbReference type="HAMAP-Rule" id="MF_00795"/>
    </source>
</evidence>
<gene>
    <name evidence="2" type="primary">cutC</name>
    <name evidence="3" type="ORF">AS180_04785</name>
</gene>
<name>A0A0V8JPK5_9BACI</name>